<dbReference type="Proteomes" id="UP000007305">
    <property type="component" value="Chromosome 9"/>
</dbReference>
<reference evidence="3" key="1">
    <citation type="journal article" date="2009" name="Science">
        <title>The B73 maize genome: complexity, diversity, and dynamics.</title>
        <authorList>
            <person name="Schnable P.S."/>
            <person name="Ware D."/>
            <person name="Fulton R.S."/>
            <person name="Stein J.C."/>
            <person name="Wei F."/>
            <person name="Pasternak S."/>
            <person name="Liang C."/>
            <person name="Zhang J."/>
            <person name="Fulton L."/>
            <person name="Graves T.A."/>
            <person name="Minx P."/>
            <person name="Reily A.D."/>
            <person name="Courtney L."/>
            <person name="Kruchowski S.S."/>
            <person name="Tomlinson C."/>
            <person name="Strong C."/>
            <person name="Delehaunty K."/>
            <person name="Fronick C."/>
            <person name="Courtney B."/>
            <person name="Rock S.M."/>
            <person name="Belter E."/>
            <person name="Du F."/>
            <person name="Kim K."/>
            <person name="Abbott R.M."/>
            <person name="Cotton M."/>
            <person name="Levy A."/>
            <person name="Marchetto P."/>
            <person name="Ochoa K."/>
            <person name="Jackson S.M."/>
            <person name="Gillam B."/>
            <person name="Chen W."/>
            <person name="Yan L."/>
            <person name="Higginbotham J."/>
            <person name="Cardenas M."/>
            <person name="Waligorski J."/>
            <person name="Applebaum E."/>
            <person name="Phelps L."/>
            <person name="Falcone J."/>
            <person name="Kanchi K."/>
            <person name="Thane T."/>
            <person name="Scimone A."/>
            <person name="Thane N."/>
            <person name="Henke J."/>
            <person name="Wang T."/>
            <person name="Ruppert J."/>
            <person name="Shah N."/>
            <person name="Rotter K."/>
            <person name="Hodges J."/>
            <person name="Ingenthron E."/>
            <person name="Cordes M."/>
            <person name="Kohlberg S."/>
            <person name="Sgro J."/>
            <person name="Delgado B."/>
            <person name="Mead K."/>
            <person name="Chinwalla A."/>
            <person name="Leonard S."/>
            <person name="Crouse K."/>
            <person name="Collura K."/>
            <person name="Kudrna D."/>
            <person name="Currie J."/>
            <person name="He R."/>
            <person name="Angelova A."/>
            <person name="Rajasekar S."/>
            <person name="Mueller T."/>
            <person name="Lomeli R."/>
            <person name="Scara G."/>
            <person name="Ko A."/>
            <person name="Delaney K."/>
            <person name="Wissotski M."/>
            <person name="Lopez G."/>
            <person name="Campos D."/>
            <person name="Braidotti M."/>
            <person name="Ashley E."/>
            <person name="Golser W."/>
            <person name="Kim H."/>
            <person name="Lee S."/>
            <person name="Lin J."/>
            <person name="Dujmic Z."/>
            <person name="Kim W."/>
            <person name="Talag J."/>
            <person name="Zuccolo A."/>
            <person name="Fan C."/>
            <person name="Sebastian A."/>
            <person name="Kramer M."/>
            <person name="Spiegel L."/>
            <person name="Nascimento L."/>
            <person name="Zutavern T."/>
            <person name="Miller B."/>
            <person name="Ambroise C."/>
            <person name="Muller S."/>
            <person name="Spooner W."/>
            <person name="Narechania A."/>
            <person name="Ren L."/>
            <person name="Wei S."/>
            <person name="Kumari S."/>
            <person name="Faga B."/>
            <person name="Levy M.J."/>
            <person name="McMahan L."/>
            <person name="Van Buren P."/>
            <person name="Vaughn M.W."/>
            <person name="Ying K."/>
            <person name="Yeh C.-T."/>
            <person name="Emrich S.J."/>
            <person name="Jia Y."/>
            <person name="Kalyanaraman A."/>
            <person name="Hsia A.-P."/>
            <person name="Barbazuk W.B."/>
            <person name="Baucom R.S."/>
            <person name="Brutnell T.P."/>
            <person name="Carpita N.C."/>
            <person name="Chaparro C."/>
            <person name="Chia J.-M."/>
            <person name="Deragon J.-M."/>
            <person name="Estill J.C."/>
            <person name="Fu Y."/>
            <person name="Jeddeloh J.A."/>
            <person name="Han Y."/>
            <person name="Lee H."/>
            <person name="Li P."/>
            <person name="Lisch D.R."/>
            <person name="Liu S."/>
            <person name="Liu Z."/>
            <person name="Nagel D.H."/>
            <person name="McCann M.C."/>
            <person name="SanMiguel P."/>
            <person name="Myers A.M."/>
            <person name="Nettleton D."/>
            <person name="Nguyen J."/>
            <person name="Penning B.W."/>
            <person name="Ponnala L."/>
            <person name="Schneider K.L."/>
            <person name="Schwartz D.C."/>
            <person name="Sharma A."/>
            <person name="Soderlund C."/>
            <person name="Springer N.M."/>
            <person name="Sun Q."/>
            <person name="Wang H."/>
            <person name="Waterman M."/>
            <person name="Westerman R."/>
            <person name="Wolfgruber T.K."/>
            <person name="Yang L."/>
            <person name="Yu Y."/>
            <person name="Zhang L."/>
            <person name="Zhou S."/>
            <person name="Zhu Q."/>
            <person name="Bennetzen J.L."/>
            <person name="Dawe R.K."/>
            <person name="Jiang J."/>
            <person name="Jiang N."/>
            <person name="Presting G.G."/>
            <person name="Wessler S.R."/>
            <person name="Aluru S."/>
            <person name="Martienssen R.A."/>
            <person name="Clifton S.W."/>
            <person name="McCombie W.R."/>
            <person name="Wing R.A."/>
            <person name="Wilson R.K."/>
        </authorList>
    </citation>
    <scope>NUCLEOTIDE SEQUENCE [LARGE SCALE GENOMIC DNA]</scope>
    <source>
        <strain evidence="3">cv. B73</strain>
    </source>
</reference>
<protein>
    <submittedName>
        <fullName evidence="2">Uncharacterized protein</fullName>
    </submittedName>
</protein>
<dbReference type="AlphaFoldDB" id="A0A804R4Q6"/>
<organism evidence="2 3">
    <name type="scientific">Zea mays</name>
    <name type="common">Maize</name>
    <dbReference type="NCBI Taxonomy" id="4577"/>
    <lineage>
        <taxon>Eukaryota</taxon>
        <taxon>Viridiplantae</taxon>
        <taxon>Streptophyta</taxon>
        <taxon>Embryophyta</taxon>
        <taxon>Tracheophyta</taxon>
        <taxon>Spermatophyta</taxon>
        <taxon>Magnoliopsida</taxon>
        <taxon>Liliopsida</taxon>
        <taxon>Poales</taxon>
        <taxon>Poaceae</taxon>
        <taxon>PACMAD clade</taxon>
        <taxon>Panicoideae</taxon>
        <taxon>Andropogonodae</taxon>
        <taxon>Andropogoneae</taxon>
        <taxon>Tripsacinae</taxon>
        <taxon>Zea</taxon>
    </lineage>
</organism>
<dbReference type="Gramene" id="Zm00001eb378760_T001">
    <property type="protein sequence ID" value="Zm00001eb378760_P001"/>
    <property type="gene ID" value="Zm00001eb378760"/>
</dbReference>
<reference evidence="2" key="3">
    <citation type="submission" date="2021-05" db="UniProtKB">
        <authorList>
            <consortium name="EnsemblPlants"/>
        </authorList>
    </citation>
    <scope>IDENTIFICATION</scope>
    <source>
        <strain evidence="2">cv. B73</strain>
    </source>
</reference>
<name>A0A804R4Q6_MAIZE</name>
<reference evidence="2" key="2">
    <citation type="submission" date="2019-07" db="EMBL/GenBank/DDBJ databases">
        <authorList>
            <person name="Seetharam A."/>
            <person name="Woodhouse M."/>
            <person name="Cannon E."/>
        </authorList>
    </citation>
    <scope>NUCLEOTIDE SEQUENCE [LARGE SCALE GENOMIC DNA]</scope>
    <source>
        <strain evidence="2">cv. B73</strain>
    </source>
</reference>
<dbReference type="EnsemblPlants" id="Zm00001eb378760_T001">
    <property type="protein sequence ID" value="Zm00001eb378760_P001"/>
    <property type="gene ID" value="Zm00001eb378760"/>
</dbReference>
<keyword evidence="3" id="KW-1185">Reference proteome</keyword>
<proteinExistence type="predicted"/>
<accession>A0A804R4Q6</accession>
<evidence type="ECO:0000313" key="3">
    <source>
        <dbReference type="Proteomes" id="UP000007305"/>
    </source>
</evidence>
<sequence length="93" mass="10106">MRSWTGLRRLRVLTCGDSFLRVHSHYWDRQMLSPSLLLPSLTSPSILVLERAAAGVTPSPEAPADGEPESKACATGDDDHQRADEWSLASSSG</sequence>
<evidence type="ECO:0000313" key="2">
    <source>
        <dbReference type="EnsemblPlants" id="Zm00001eb378760_P001"/>
    </source>
</evidence>
<feature type="region of interest" description="Disordered" evidence="1">
    <location>
        <begin position="54"/>
        <end position="93"/>
    </location>
</feature>
<evidence type="ECO:0000256" key="1">
    <source>
        <dbReference type="SAM" id="MobiDB-lite"/>
    </source>
</evidence>
<dbReference type="InParanoid" id="A0A804R4Q6"/>